<protein>
    <recommendedName>
        <fullName evidence="12">ATP synthase gamma chain</fullName>
    </recommendedName>
</protein>
<accession>A0A7X9HGJ5</accession>
<name>A0A7X9HGJ5_UNCKA</name>
<evidence type="ECO:0008006" key="12">
    <source>
        <dbReference type="Google" id="ProtNLM"/>
    </source>
</evidence>
<evidence type="ECO:0000256" key="1">
    <source>
        <dbReference type="ARBA" id="ARBA00003456"/>
    </source>
</evidence>
<evidence type="ECO:0000256" key="7">
    <source>
        <dbReference type="ARBA" id="ARBA00023136"/>
    </source>
</evidence>
<comment type="caution">
    <text evidence="10">The sequence shown here is derived from an EMBL/GenBank/DDBJ whole genome shotgun (WGS) entry which is preliminary data.</text>
</comment>
<gene>
    <name evidence="10" type="ORF">GYA27_00335</name>
</gene>
<comment type="subcellular location">
    <subcellularLocation>
        <location evidence="2">Membrane</location>
        <topology evidence="2">Peripheral membrane protein</topology>
    </subcellularLocation>
</comment>
<dbReference type="GO" id="GO:0046933">
    <property type="term" value="F:proton-transporting ATP synthase activity, rotational mechanism"/>
    <property type="evidence" value="ECO:0007669"/>
    <property type="project" value="InterPro"/>
</dbReference>
<proteinExistence type="inferred from homology"/>
<dbReference type="AlphaFoldDB" id="A0A7X9HGJ5"/>
<reference evidence="10 11" key="1">
    <citation type="journal article" date="2020" name="Biotechnol. Biofuels">
        <title>New insights from the biogas microbiome by comprehensive genome-resolved metagenomics of nearly 1600 species originating from multiple anaerobic digesters.</title>
        <authorList>
            <person name="Campanaro S."/>
            <person name="Treu L."/>
            <person name="Rodriguez-R L.M."/>
            <person name="Kovalovszki A."/>
            <person name="Ziels R.M."/>
            <person name="Maus I."/>
            <person name="Zhu X."/>
            <person name="Kougias P.G."/>
            <person name="Basile A."/>
            <person name="Luo G."/>
            <person name="Schluter A."/>
            <person name="Konstantinidis K.T."/>
            <person name="Angelidaki I."/>
        </authorList>
    </citation>
    <scope>NUCLEOTIDE SEQUENCE [LARGE SCALE GENOMIC DNA]</scope>
    <source>
        <strain evidence="10">AS27yjCOA_165</strain>
    </source>
</reference>
<dbReference type="EMBL" id="JAAZNL010000003">
    <property type="protein sequence ID" value="NMB69637.1"/>
    <property type="molecule type" value="Genomic_DNA"/>
</dbReference>
<dbReference type="Pfam" id="PF00231">
    <property type="entry name" value="ATP-synt"/>
    <property type="match status" value="1"/>
</dbReference>
<keyword evidence="7" id="KW-0472">Membrane</keyword>
<evidence type="ECO:0000256" key="9">
    <source>
        <dbReference type="ARBA" id="ARBA00023310"/>
    </source>
</evidence>
<dbReference type="Gene3D" id="3.40.1380.10">
    <property type="match status" value="1"/>
</dbReference>
<evidence type="ECO:0000256" key="8">
    <source>
        <dbReference type="ARBA" id="ARBA00023196"/>
    </source>
</evidence>
<dbReference type="GO" id="GO:0045259">
    <property type="term" value="C:proton-transporting ATP synthase complex"/>
    <property type="evidence" value="ECO:0007669"/>
    <property type="project" value="UniProtKB-KW"/>
</dbReference>
<keyword evidence="9" id="KW-0066">ATP synthesis</keyword>
<evidence type="ECO:0000256" key="5">
    <source>
        <dbReference type="ARBA" id="ARBA00022781"/>
    </source>
</evidence>
<evidence type="ECO:0000256" key="3">
    <source>
        <dbReference type="ARBA" id="ARBA00007681"/>
    </source>
</evidence>
<evidence type="ECO:0000313" key="11">
    <source>
        <dbReference type="Proteomes" id="UP000526033"/>
    </source>
</evidence>
<comment type="similarity">
    <text evidence="3">Belongs to the ATPase gamma chain family.</text>
</comment>
<keyword evidence="6" id="KW-0406">Ion transport</keyword>
<evidence type="ECO:0000256" key="6">
    <source>
        <dbReference type="ARBA" id="ARBA00023065"/>
    </source>
</evidence>
<keyword evidence="5" id="KW-0375">Hydrogen ion transport</keyword>
<dbReference type="Proteomes" id="UP000526033">
    <property type="component" value="Unassembled WGS sequence"/>
</dbReference>
<dbReference type="InterPro" id="IPR035968">
    <property type="entry name" value="ATP_synth_F1_ATPase_gsu"/>
</dbReference>
<evidence type="ECO:0000256" key="2">
    <source>
        <dbReference type="ARBA" id="ARBA00004170"/>
    </source>
</evidence>
<sequence>MLNKKALQSEMAVLLSMQEIVGAYEEIAAMRMRKVKKSVLQNRDFLSGLNNLYNRVWYTYLHERRVNALGFPVKRPESVFVGNGKTVSVLVSANTRLYGDIIKKTFDLFLKSIVDVETDIVVIGKLGRQFMSESGLNREYKAFDIADTAYEREDMKDVLDYILAYTNVIVYHGLYVSVLTQNPTKTLVTGQALDLKEGNVKDELRCLIEPSTEEVAQFFEKQILSSVFEQSMFESSLSKYASRMISLDMASDNISNYLKAARFQTIKLRHLVNNIKQTERISGIALWD</sequence>
<evidence type="ECO:0000256" key="4">
    <source>
        <dbReference type="ARBA" id="ARBA00022448"/>
    </source>
</evidence>
<keyword evidence="4" id="KW-0813">Transport</keyword>
<dbReference type="InterPro" id="IPR000131">
    <property type="entry name" value="ATP_synth_F1_gsu"/>
</dbReference>
<evidence type="ECO:0000313" key="10">
    <source>
        <dbReference type="EMBL" id="NMB69637.1"/>
    </source>
</evidence>
<organism evidence="10 11">
    <name type="scientific">candidate division WWE3 bacterium</name>
    <dbReference type="NCBI Taxonomy" id="2053526"/>
    <lineage>
        <taxon>Bacteria</taxon>
        <taxon>Katanobacteria</taxon>
    </lineage>
</organism>
<comment type="function">
    <text evidence="1">Produces ATP from ADP in the presence of a proton gradient across the membrane. The gamma chain is believed to be important in regulating ATPase activity and the flow of protons through the CF(0) complex.</text>
</comment>
<dbReference type="SUPFAM" id="SSF52943">
    <property type="entry name" value="ATP synthase (F1-ATPase), gamma subunit"/>
    <property type="match status" value="1"/>
</dbReference>
<keyword evidence="8" id="KW-0139">CF(1)</keyword>